<evidence type="ECO:0000256" key="7">
    <source>
        <dbReference type="SAM" id="Phobius"/>
    </source>
</evidence>
<gene>
    <name evidence="8" type="ORF">C0Q70_20953</name>
</gene>
<evidence type="ECO:0000256" key="1">
    <source>
        <dbReference type="ARBA" id="ARBA00004606"/>
    </source>
</evidence>
<dbReference type="PANTHER" id="PTHR11523:SF28">
    <property type="entry name" value="NA_K-ATPASE BETA SUBUNIT ISOFORM 4-RELATED"/>
    <property type="match status" value="1"/>
</dbReference>
<keyword evidence="4" id="KW-0735">Signal-anchor</keyword>
<name>A0A2T7NB56_POMCA</name>
<evidence type="ECO:0000256" key="4">
    <source>
        <dbReference type="ARBA" id="ARBA00022968"/>
    </source>
</evidence>
<dbReference type="GO" id="GO:0036376">
    <property type="term" value="P:sodium ion export across plasma membrane"/>
    <property type="evidence" value="ECO:0007669"/>
    <property type="project" value="TreeGrafter"/>
</dbReference>
<sequence>MASSVTQVSAYSATSSFYPSTVGEGSHIHKETFEDRIKQWRQWLAGSDIDGRLFIMGRAVRDWVFLIIGYTIFYASLIVMGVAFMAVFYWVIDWNYPRVQLPNSILQTPGLSFRPQPNIGSTLVYLLKGDGATYIHHLDHIDAYLRYYENEKQQGENYIDCSEIRGRRTKDFNKVCRFDIIDLGPNCVKQQNYGFDDGLPCVLVKINKVFGWMPEEYTNETVPEAIQDLWNQWWITITCEGETATDKENVGEIVYFPSNGFHFKYFPFRNQQGYRSPLVFVRFNGPHPGILLMIQCKVWAHNIAHDLHEQTGVLHFELLVD</sequence>
<dbReference type="Pfam" id="PF00287">
    <property type="entry name" value="Na_K-ATPase"/>
    <property type="match status" value="1"/>
</dbReference>
<dbReference type="GO" id="GO:0006883">
    <property type="term" value="P:intracellular sodium ion homeostasis"/>
    <property type="evidence" value="ECO:0007669"/>
    <property type="project" value="TreeGrafter"/>
</dbReference>
<dbReference type="GO" id="GO:1990573">
    <property type="term" value="P:potassium ion import across plasma membrane"/>
    <property type="evidence" value="ECO:0007669"/>
    <property type="project" value="TreeGrafter"/>
</dbReference>
<dbReference type="GO" id="GO:0030007">
    <property type="term" value="P:intracellular potassium ion homeostasis"/>
    <property type="evidence" value="ECO:0007669"/>
    <property type="project" value="TreeGrafter"/>
</dbReference>
<keyword evidence="3 7" id="KW-0812">Transmembrane</keyword>
<organism evidence="8 9">
    <name type="scientific">Pomacea canaliculata</name>
    <name type="common">Golden apple snail</name>
    <dbReference type="NCBI Taxonomy" id="400727"/>
    <lineage>
        <taxon>Eukaryota</taxon>
        <taxon>Metazoa</taxon>
        <taxon>Spiralia</taxon>
        <taxon>Lophotrochozoa</taxon>
        <taxon>Mollusca</taxon>
        <taxon>Gastropoda</taxon>
        <taxon>Caenogastropoda</taxon>
        <taxon>Architaenioglossa</taxon>
        <taxon>Ampullarioidea</taxon>
        <taxon>Ampullariidae</taxon>
        <taxon>Pomacea</taxon>
    </lineage>
</organism>
<evidence type="ECO:0000256" key="5">
    <source>
        <dbReference type="ARBA" id="ARBA00022989"/>
    </source>
</evidence>
<feature type="transmembrane region" description="Helical" evidence="7">
    <location>
        <begin position="63"/>
        <end position="92"/>
    </location>
</feature>
<comment type="similarity">
    <text evidence="2">Belongs to the X(+)/potassium ATPases subunit beta family.</text>
</comment>
<dbReference type="STRING" id="400727.A0A2T7NB56"/>
<evidence type="ECO:0000256" key="3">
    <source>
        <dbReference type="ARBA" id="ARBA00022692"/>
    </source>
</evidence>
<dbReference type="EMBL" id="PZQS01000014">
    <property type="protein sequence ID" value="PVD18404.1"/>
    <property type="molecule type" value="Genomic_DNA"/>
</dbReference>
<keyword evidence="5 7" id="KW-1133">Transmembrane helix</keyword>
<dbReference type="GO" id="GO:0001671">
    <property type="term" value="F:ATPase activator activity"/>
    <property type="evidence" value="ECO:0007669"/>
    <property type="project" value="TreeGrafter"/>
</dbReference>
<evidence type="ECO:0000256" key="2">
    <source>
        <dbReference type="ARBA" id="ARBA00005876"/>
    </source>
</evidence>
<proteinExistence type="inferred from homology"/>
<evidence type="ECO:0000313" key="9">
    <source>
        <dbReference type="Proteomes" id="UP000245119"/>
    </source>
</evidence>
<evidence type="ECO:0008006" key="10">
    <source>
        <dbReference type="Google" id="ProtNLM"/>
    </source>
</evidence>
<evidence type="ECO:0000313" key="8">
    <source>
        <dbReference type="EMBL" id="PVD18404.1"/>
    </source>
</evidence>
<dbReference type="AlphaFoldDB" id="A0A2T7NB56"/>
<dbReference type="OrthoDB" id="5912413at2759"/>
<dbReference type="Proteomes" id="UP000245119">
    <property type="component" value="Linkage Group LG14"/>
</dbReference>
<comment type="subcellular location">
    <subcellularLocation>
        <location evidence="1">Membrane</location>
        <topology evidence="1">Single-pass type II membrane protein</topology>
    </subcellularLocation>
</comment>
<reference evidence="8 9" key="1">
    <citation type="submission" date="2018-04" db="EMBL/GenBank/DDBJ databases">
        <title>The genome of golden apple snail Pomacea canaliculata provides insight into stress tolerance and invasive adaptation.</title>
        <authorList>
            <person name="Liu C."/>
            <person name="Liu B."/>
            <person name="Ren Y."/>
            <person name="Zhang Y."/>
            <person name="Wang H."/>
            <person name="Li S."/>
            <person name="Jiang F."/>
            <person name="Yin L."/>
            <person name="Zhang G."/>
            <person name="Qian W."/>
            <person name="Fan W."/>
        </authorList>
    </citation>
    <scope>NUCLEOTIDE SEQUENCE [LARGE SCALE GENOMIC DNA]</scope>
    <source>
        <strain evidence="8">SZHN2017</strain>
        <tissue evidence="8">Muscle</tissue>
    </source>
</reference>
<keyword evidence="9" id="KW-1185">Reference proteome</keyword>
<accession>A0A2T7NB56</accession>
<dbReference type="OMA" id="NRNSGEF"/>
<dbReference type="InterPro" id="IPR038702">
    <property type="entry name" value="Na/K_ATPase_sub_beta_sf"/>
</dbReference>
<dbReference type="InterPro" id="IPR000402">
    <property type="entry name" value="Na/K_ATPase_sub_beta"/>
</dbReference>
<comment type="caution">
    <text evidence="8">The sequence shown here is derived from an EMBL/GenBank/DDBJ whole genome shotgun (WGS) entry which is preliminary data.</text>
</comment>
<dbReference type="GO" id="GO:0005890">
    <property type="term" value="C:sodium:potassium-exchanging ATPase complex"/>
    <property type="evidence" value="ECO:0007669"/>
    <property type="project" value="InterPro"/>
</dbReference>
<protein>
    <recommendedName>
        <fullName evidence="10">Sodium/potassium-transporting ATPase subunit beta</fullName>
    </recommendedName>
</protein>
<keyword evidence="6 7" id="KW-0472">Membrane</keyword>
<dbReference type="Gene3D" id="2.60.40.1660">
    <property type="entry name" value="Na, k-atpase alpha subunit"/>
    <property type="match status" value="1"/>
</dbReference>
<dbReference type="PANTHER" id="PTHR11523">
    <property type="entry name" value="SODIUM/POTASSIUM-DEPENDENT ATPASE BETA SUBUNIT"/>
    <property type="match status" value="1"/>
</dbReference>
<evidence type="ECO:0000256" key="6">
    <source>
        <dbReference type="ARBA" id="ARBA00023136"/>
    </source>
</evidence>